<keyword evidence="4 5" id="KW-0472">Membrane</keyword>
<evidence type="ECO:0000259" key="6">
    <source>
        <dbReference type="Pfam" id="PF04932"/>
    </source>
</evidence>
<evidence type="ECO:0000256" key="2">
    <source>
        <dbReference type="ARBA" id="ARBA00022692"/>
    </source>
</evidence>
<dbReference type="Proteomes" id="UP000070646">
    <property type="component" value="Unassembled WGS sequence"/>
</dbReference>
<dbReference type="EMBL" id="LRPU01000178">
    <property type="protein sequence ID" value="KXA06961.1"/>
    <property type="molecule type" value="Genomic_DNA"/>
</dbReference>
<dbReference type="InterPro" id="IPR007016">
    <property type="entry name" value="O-antigen_ligase-rel_domated"/>
</dbReference>
<gene>
    <name evidence="7" type="ORF">HMPREF3222_02815</name>
</gene>
<organism evidence="7 8">
    <name type="scientific">Clostridium perfringens</name>
    <dbReference type="NCBI Taxonomy" id="1502"/>
    <lineage>
        <taxon>Bacteria</taxon>
        <taxon>Bacillati</taxon>
        <taxon>Bacillota</taxon>
        <taxon>Clostridia</taxon>
        <taxon>Eubacteriales</taxon>
        <taxon>Clostridiaceae</taxon>
        <taxon>Clostridium</taxon>
    </lineage>
</organism>
<comment type="caution">
    <text evidence="7">The sequence shown here is derived from an EMBL/GenBank/DDBJ whole genome shotgun (WGS) entry which is preliminary data.</text>
</comment>
<accession>A0A133MSF4</accession>
<feature type="domain" description="O-antigen ligase-related" evidence="6">
    <location>
        <begin position="187"/>
        <end position="326"/>
    </location>
</feature>
<dbReference type="AlphaFoldDB" id="A0A133MSF4"/>
<protein>
    <submittedName>
        <fullName evidence="7">O-antigen polymerase</fullName>
    </submittedName>
</protein>
<evidence type="ECO:0000256" key="3">
    <source>
        <dbReference type="ARBA" id="ARBA00022989"/>
    </source>
</evidence>
<reference evidence="7 8" key="1">
    <citation type="submission" date="2016-01" db="EMBL/GenBank/DDBJ databases">
        <authorList>
            <person name="Oliw E.H."/>
        </authorList>
    </citation>
    <scope>NUCLEOTIDE SEQUENCE [LARGE SCALE GENOMIC DNA]</scope>
    <source>
        <strain evidence="7 8">MJR7757A</strain>
    </source>
</reference>
<keyword evidence="2 5" id="KW-0812">Transmembrane</keyword>
<feature type="transmembrane region" description="Helical" evidence="5">
    <location>
        <begin position="346"/>
        <end position="372"/>
    </location>
</feature>
<feature type="transmembrane region" description="Helical" evidence="5">
    <location>
        <begin position="185"/>
        <end position="215"/>
    </location>
</feature>
<dbReference type="InterPro" id="IPR051533">
    <property type="entry name" value="WaaL-like"/>
</dbReference>
<feature type="transmembrane region" description="Helical" evidence="5">
    <location>
        <begin position="221"/>
        <end position="244"/>
    </location>
</feature>
<keyword evidence="3 5" id="KW-1133">Transmembrane helix</keyword>
<feature type="transmembrane region" description="Helical" evidence="5">
    <location>
        <begin position="156"/>
        <end position="173"/>
    </location>
</feature>
<dbReference type="Pfam" id="PF04932">
    <property type="entry name" value="Wzy_C"/>
    <property type="match status" value="1"/>
</dbReference>
<evidence type="ECO:0000256" key="5">
    <source>
        <dbReference type="SAM" id="Phobius"/>
    </source>
</evidence>
<dbReference type="RefSeq" id="WP_060796658.1">
    <property type="nucleotide sequence ID" value="NZ_KQ956312.1"/>
</dbReference>
<feature type="transmembrane region" description="Helical" evidence="5">
    <location>
        <begin position="7"/>
        <end position="27"/>
    </location>
</feature>
<evidence type="ECO:0000313" key="7">
    <source>
        <dbReference type="EMBL" id="KXA06961.1"/>
    </source>
</evidence>
<proteinExistence type="predicted"/>
<feature type="transmembrane region" description="Helical" evidence="5">
    <location>
        <begin position="39"/>
        <end position="57"/>
    </location>
</feature>
<dbReference type="PATRIC" id="fig|1502.174.peg.2837"/>
<dbReference type="PANTHER" id="PTHR37422:SF17">
    <property type="entry name" value="O-ANTIGEN LIGASE"/>
    <property type="match status" value="1"/>
</dbReference>
<name>A0A133MSF4_CLOPF</name>
<feature type="transmembrane region" description="Helical" evidence="5">
    <location>
        <begin position="64"/>
        <end position="81"/>
    </location>
</feature>
<comment type="subcellular location">
    <subcellularLocation>
        <location evidence="1">Membrane</location>
        <topology evidence="1">Multi-pass membrane protein</topology>
    </subcellularLocation>
</comment>
<dbReference type="PANTHER" id="PTHR37422">
    <property type="entry name" value="TEICHURONIC ACID BIOSYNTHESIS PROTEIN TUAE"/>
    <property type="match status" value="1"/>
</dbReference>
<evidence type="ECO:0000256" key="4">
    <source>
        <dbReference type="ARBA" id="ARBA00023136"/>
    </source>
</evidence>
<evidence type="ECO:0000256" key="1">
    <source>
        <dbReference type="ARBA" id="ARBA00004141"/>
    </source>
</evidence>
<evidence type="ECO:0000313" key="8">
    <source>
        <dbReference type="Proteomes" id="UP000070646"/>
    </source>
</evidence>
<feature type="transmembrane region" description="Helical" evidence="5">
    <location>
        <begin position="87"/>
        <end position="106"/>
    </location>
</feature>
<dbReference type="GO" id="GO:0016020">
    <property type="term" value="C:membrane"/>
    <property type="evidence" value="ECO:0007669"/>
    <property type="project" value="UniProtKB-SubCell"/>
</dbReference>
<feature type="transmembrane region" description="Helical" evidence="5">
    <location>
        <begin position="118"/>
        <end position="136"/>
    </location>
</feature>
<feature type="transmembrane region" description="Helical" evidence="5">
    <location>
        <begin position="313"/>
        <end position="334"/>
    </location>
</feature>
<sequence>MKEKKIVINKITIISFICFIFYFKPFYVTYYNITNINEFYVWGLRILFIVGIVLYLSSKRISNLIIILSLFYCVKIISTLLNNGDVMVVISEIYTTLGACILIELFSRKNFIYFLKGLRNVMFILMIISTLTTLYNPYGFNTIYDKVYFQRPGNQLASFMIIVLFISVLYSKIKFGKKLTLFNISLIVSSFFIAINVRSASGIVAVTTFFIYLVINDKNKIIKLVNIKNVFLVYTVFYLSIIVFKLQEVFSEIIVGILGKDLTFTGRTILWDSAKEIIRRNLYLGIGTQSSTNLIYDPGSCSYLSTHNQILQLLVENGFISLIMFFAIIIILFIKVKNIDNEIEFLISVTLLSMLLVLFSEAMGFFDLFFVISITYNIPKIKKENSYE</sequence>